<dbReference type="InterPro" id="IPR036890">
    <property type="entry name" value="HATPase_C_sf"/>
</dbReference>
<name>A0A0R1RXA7_9LACO</name>
<comment type="caution">
    <text evidence="3">The sequence shown here is derived from an EMBL/GenBank/DDBJ whole genome shotgun (WGS) entry which is preliminary data.</text>
</comment>
<gene>
    <name evidence="3" type="ORF">FC69_GL000591</name>
</gene>
<feature type="transmembrane region" description="Helical" evidence="1">
    <location>
        <begin position="127"/>
        <end position="148"/>
    </location>
</feature>
<dbReference type="GO" id="GO:0042802">
    <property type="term" value="F:identical protein binding"/>
    <property type="evidence" value="ECO:0007669"/>
    <property type="project" value="TreeGrafter"/>
</dbReference>
<dbReference type="AlphaFoldDB" id="A0A0R1RXA7"/>
<dbReference type="Proteomes" id="UP000051264">
    <property type="component" value="Unassembled WGS sequence"/>
</dbReference>
<evidence type="ECO:0000313" key="4">
    <source>
        <dbReference type="Proteomes" id="UP000051264"/>
    </source>
</evidence>
<dbReference type="eggNOG" id="COG3290">
    <property type="taxonomic scope" value="Bacteria"/>
</dbReference>
<feature type="transmembrane region" description="Helical" evidence="1">
    <location>
        <begin position="40"/>
        <end position="63"/>
    </location>
</feature>
<dbReference type="PATRIC" id="fig|1423747.3.peg.604"/>
<dbReference type="PANTHER" id="PTHR40448:SF1">
    <property type="entry name" value="TWO-COMPONENT SENSOR HISTIDINE KINASE"/>
    <property type="match status" value="1"/>
</dbReference>
<dbReference type="EMBL" id="AZEX01000015">
    <property type="protein sequence ID" value="KRL61622.1"/>
    <property type="molecule type" value="Genomic_DNA"/>
</dbReference>
<feature type="transmembrane region" description="Helical" evidence="1">
    <location>
        <begin position="84"/>
        <end position="107"/>
    </location>
</feature>
<evidence type="ECO:0000259" key="2">
    <source>
        <dbReference type="Pfam" id="PF14501"/>
    </source>
</evidence>
<feature type="transmembrane region" description="Helical" evidence="1">
    <location>
        <begin position="169"/>
        <end position="189"/>
    </location>
</feature>
<dbReference type="Gene3D" id="3.30.565.10">
    <property type="entry name" value="Histidine kinase-like ATPase, C-terminal domain"/>
    <property type="match status" value="1"/>
</dbReference>
<feature type="domain" description="Sensor histidine kinase NatK-like C-terminal" evidence="2">
    <location>
        <begin position="343"/>
        <end position="443"/>
    </location>
</feature>
<accession>A0A0R1RXA7</accession>
<keyword evidence="1" id="KW-1133">Transmembrane helix</keyword>
<keyword evidence="1" id="KW-0472">Membrane</keyword>
<protein>
    <submittedName>
        <fullName evidence="3">Sppk</fullName>
    </submittedName>
</protein>
<keyword evidence="1" id="KW-0812">Transmembrane</keyword>
<feature type="transmembrane region" description="Helical" evidence="1">
    <location>
        <begin position="195"/>
        <end position="219"/>
    </location>
</feature>
<evidence type="ECO:0000313" key="3">
    <source>
        <dbReference type="EMBL" id="KRL61622.1"/>
    </source>
</evidence>
<proteinExistence type="predicted"/>
<dbReference type="PANTHER" id="PTHR40448">
    <property type="entry name" value="TWO-COMPONENT SENSOR HISTIDINE KINASE"/>
    <property type="match status" value="1"/>
</dbReference>
<dbReference type="STRING" id="1423747.FC69_GL000591"/>
<organism evidence="3 4">
    <name type="scientific">Latilactobacillus fuchuensis DSM 14340 = JCM 11249</name>
    <dbReference type="NCBI Taxonomy" id="1423747"/>
    <lineage>
        <taxon>Bacteria</taxon>
        <taxon>Bacillati</taxon>
        <taxon>Bacillota</taxon>
        <taxon>Bacilli</taxon>
        <taxon>Lactobacillales</taxon>
        <taxon>Lactobacillaceae</taxon>
        <taxon>Latilactobacillus</taxon>
    </lineage>
</organism>
<reference evidence="3 4" key="1">
    <citation type="journal article" date="2015" name="Genome Announc.">
        <title>Expanding the biotechnology potential of lactobacilli through comparative genomics of 213 strains and associated genera.</title>
        <authorList>
            <person name="Sun Z."/>
            <person name="Harris H.M."/>
            <person name="McCann A."/>
            <person name="Guo C."/>
            <person name="Argimon S."/>
            <person name="Zhang W."/>
            <person name="Yang X."/>
            <person name="Jeffery I.B."/>
            <person name="Cooney J.C."/>
            <person name="Kagawa T.F."/>
            <person name="Liu W."/>
            <person name="Song Y."/>
            <person name="Salvetti E."/>
            <person name="Wrobel A."/>
            <person name="Rasinkangas P."/>
            <person name="Parkhill J."/>
            <person name="Rea M.C."/>
            <person name="O'Sullivan O."/>
            <person name="Ritari J."/>
            <person name="Douillard F.P."/>
            <person name="Paul Ross R."/>
            <person name="Yang R."/>
            <person name="Briner A.E."/>
            <person name="Felis G.E."/>
            <person name="de Vos W.M."/>
            <person name="Barrangou R."/>
            <person name="Klaenhammer T.R."/>
            <person name="Caufield P.W."/>
            <person name="Cui Y."/>
            <person name="Zhang H."/>
            <person name="O'Toole P.W."/>
        </authorList>
    </citation>
    <scope>NUCLEOTIDE SEQUENCE [LARGE SCALE GENOMIC DNA]</scope>
    <source>
        <strain evidence="3 4">DSM 14340</strain>
    </source>
</reference>
<dbReference type="Pfam" id="PF14501">
    <property type="entry name" value="HATPase_c_5"/>
    <property type="match status" value="1"/>
</dbReference>
<evidence type="ECO:0000256" key="1">
    <source>
        <dbReference type="SAM" id="Phobius"/>
    </source>
</evidence>
<dbReference type="InterPro" id="IPR032834">
    <property type="entry name" value="NatK-like_C"/>
</dbReference>
<sequence>MILTDTWVAYLQDFAVIEGIFLLHRYIQKQINFKRSIKDLLIALLFAGLYLLFADAALLILVLGRLVWHFWRQKSYQIKNTDTATFMVVTSVQLMLFSVAIAFGQFCMSVVESNYSATILAYQANEIALIGTAIAVLFDLIFWWLLKIKRTEVDQINQKITNFALERQFFWFSFGLFLALESILTIGNLQEVTATIQLAIIVIFGILIGVTCWQVVIFLKAYALQQEAADQFERNQQLQDYLVNIEQQYTELRRFKHDYRNMLLSLESFAQQGNQQQFKAYYQELLAQQPMRTELQGAIIAQLDYLKNEPIRGLIIQKFLAAKQVGVTLNFEMTAPVTLPATNLLTVIRIIGILLDNAIEQATQEPDQNVNCALIQSTGLVEITIENQATQVADVQQLFQLGYTTKGTNHGTGLANVKELVAKQANLFFETQIKAQRLRQTLMVTEEN</sequence>
<dbReference type="SUPFAM" id="SSF55874">
    <property type="entry name" value="ATPase domain of HSP90 chaperone/DNA topoisomerase II/histidine kinase"/>
    <property type="match status" value="1"/>
</dbReference>
<dbReference type="RefSeq" id="WP_233210656.1">
    <property type="nucleotide sequence ID" value="NZ_AZEX01000015.1"/>
</dbReference>